<dbReference type="InterPro" id="IPR029063">
    <property type="entry name" value="SAM-dependent_MTases_sf"/>
</dbReference>
<dbReference type="InterPro" id="IPR041698">
    <property type="entry name" value="Methyltransf_25"/>
</dbReference>
<dbReference type="Pfam" id="PF13649">
    <property type="entry name" value="Methyltransf_25"/>
    <property type="match status" value="1"/>
</dbReference>
<dbReference type="Proteomes" id="UP000176917">
    <property type="component" value="Unassembled WGS sequence"/>
</dbReference>
<dbReference type="CDD" id="cd00761">
    <property type="entry name" value="Glyco_tranf_GTA_type"/>
    <property type="match status" value="1"/>
</dbReference>
<dbReference type="SUPFAM" id="SSF53335">
    <property type="entry name" value="S-adenosyl-L-methionine-dependent methyltransferases"/>
    <property type="match status" value="1"/>
</dbReference>
<dbReference type="Gene3D" id="3.90.550.10">
    <property type="entry name" value="Spore Coat Polysaccharide Biosynthesis Protein SpsA, Chain A"/>
    <property type="match status" value="1"/>
</dbReference>
<evidence type="ECO:0000313" key="4">
    <source>
        <dbReference type="Proteomes" id="UP000176917"/>
    </source>
</evidence>
<dbReference type="Pfam" id="PF00535">
    <property type="entry name" value="Glycos_transf_2"/>
    <property type="match status" value="1"/>
</dbReference>
<dbReference type="PANTHER" id="PTHR43685">
    <property type="entry name" value="GLYCOSYLTRANSFERASE"/>
    <property type="match status" value="1"/>
</dbReference>
<organism evidence="3 4">
    <name type="scientific">Candidatus Wildermuthbacteria bacterium RIFCSPLOWO2_01_FULL_48_16</name>
    <dbReference type="NCBI Taxonomy" id="1802461"/>
    <lineage>
        <taxon>Bacteria</taxon>
        <taxon>Candidatus Wildermuthiibacteriota</taxon>
    </lineage>
</organism>
<protein>
    <recommendedName>
        <fullName evidence="5">Glycosyltransferase 2-like domain-containing protein</fullName>
    </recommendedName>
</protein>
<dbReference type="EMBL" id="MHUG01000010">
    <property type="protein sequence ID" value="OHA73601.1"/>
    <property type="molecule type" value="Genomic_DNA"/>
</dbReference>
<evidence type="ECO:0000259" key="1">
    <source>
        <dbReference type="Pfam" id="PF00535"/>
    </source>
</evidence>
<reference evidence="3 4" key="1">
    <citation type="journal article" date="2016" name="Nat. Commun.">
        <title>Thousands of microbial genomes shed light on interconnected biogeochemical processes in an aquifer system.</title>
        <authorList>
            <person name="Anantharaman K."/>
            <person name="Brown C.T."/>
            <person name="Hug L.A."/>
            <person name="Sharon I."/>
            <person name="Castelle C.J."/>
            <person name="Probst A.J."/>
            <person name="Thomas B.C."/>
            <person name="Singh A."/>
            <person name="Wilkins M.J."/>
            <person name="Karaoz U."/>
            <person name="Brodie E.L."/>
            <person name="Williams K.H."/>
            <person name="Hubbard S.S."/>
            <person name="Banfield J.F."/>
        </authorList>
    </citation>
    <scope>NUCLEOTIDE SEQUENCE [LARGE SCALE GENOMIC DNA]</scope>
</reference>
<dbReference type="InterPro" id="IPR050834">
    <property type="entry name" value="Glycosyltransf_2"/>
</dbReference>
<proteinExistence type="predicted"/>
<dbReference type="STRING" id="1802461.A3B24_00225"/>
<evidence type="ECO:0000259" key="2">
    <source>
        <dbReference type="Pfam" id="PF13649"/>
    </source>
</evidence>
<feature type="domain" description="Methyltransferase" evidence="2">
    <location>
        <begin position="339"/>
        <end position="435"/>
    </location>
</feature>
<dbReference type="InterPro" id="IPR001173">
    <property type="entry name" value="Glyco_trans_2-like"/>
</dbReference>
<dbReference type="Gene3D" id="3.40.50.150">
    <property type="entry name" value="Vaccinia Virus protein VP39"/>
    <property type="match status" value="1"/>
</dbReference>
<dbReference type="AlphaFoldDB" id="A0A1G2RNL8"/>
<accession>A0A1G2RNL8</accession>
<sequence>MNIEHSNNEILVCVPIFNSKDDVRRTLESIFNQTYRNFNVFVVDNHSTDQTVSFVQQFKNEFDKDGKLSLVQNQENLGRIGNWNKCLDIFKKTPHQYLKFVFAGDILERQCLEKLHSIFDQYPRLGLVASGYFVHVSDNKIKEKVSFEQPRYFTPLEALRAFLRKGNWVGAPVSCMFSREAVLDRSFSEKLGWVADWKFCVGTVSRHDSFYTPELLGRFHVSQRKYYSQHKADLRSNMQDLLMYGFISLKILQKKLRSFLYFLKVAELSFLRWIVLGGVRRYAYMQKLFYNRLAEASDYSSATMKDRVVGSYEAHDAWKDYDEYLMKYVDVSFKDKYALDFGCGPGRNIIKYHDRFERLDGVDISEKNIKNAKEQLARFHVANSKLFVNNGRDLRDIPSAAYEFVMSTICLQHICVYSTRYNLLKEFFRVLKPGGRVSIQMGYGKNAPNSVPYAEDNVNALTTNRGCDTRVENPEQIQNDLARIGFQEFEYWVRPTGPGDTHPNWIFFTAKK</sequence>
<dbReference type="SUPFAM" id="SSF53448">
    <property type="entry name" value="Nucleotide-diphospho-sugar transferases"/>
    <property type="match status" value="1"/>
</dbReference>
<comment type="caution">
    <text evidence="3">The sequence shown here is derived from an EMBL/GenBank/DDBJ whole genome shotgun (WGS) entry which is preliminary data.</text>
</comment>
<evidence type="ECO:0008006" key="5">
    <source>
        <dbReference type="Google" id="ProtNLM"/>
    </source>
</evidence>
<evidence type="ECO:0000313" key="3">
    <source>
        <dbReference type="EMBL" id="OHA73601.1"/>
    </source>
</evidence>
<dbReference type="PANTHER" id="PTHR43685:SF11">
    <property type="entry name" value="GLYCOSYLTRANSFERASE TAGX-RELATED"/>
    <property type="match status" value="1"/>
</dbReference>
<dbReference type="CDD" id="cd02440">
    <property type="entry name" value="AdoMet_MTases"/>
    <property type="match status" value="1"/>
</dbReference>
<gene>
    <name evidence="3" type="ORF">A3B24_00225</name>
</gene>
<dbReference type="InterPro" id="IPR029044">
    <property type="entry name" value="Nucleotide-diphossugar_trans"/>
</dbReference>
<feature type="domain" description="Glycosyltransferase 2-like" evidence="1">
    <location>
        <begin position="12"/>
        <end position="182"/>
    </location>
</feature>
<name>A0A1G2RNL8_9BACT</name>